<reference evidence="2 3" key="1">
    <citation type="journal article" date="2025" name="Microbiol. Resour. Announc.">
        <title>Draft genome sequences for Neonectria magnoliae and Neonectria punicea, canker pathogens of Liriodendron tulipifera and Acer saccharum in West Virginia.</title>
        <authorList>
            <person name="Petronek H.M."/>
            <person name="Kasson M.T."/>
            <person name="Metheny A.M."/>
            <person name="Stauder C.M."/>
            <person name="Lovett B."/>
            <person name="Lynch S.C."/>
            <person name="Garnas J.R."/>
            <person name="Kasson L.R."/>
            <person name="Stajich J.E."/>
        </authorList>
    </citation>
    <scope>NUCLEOTIDE SEQUENCE [LARGE SCALE GENOMIC DNA]</scope>
    <source>
        <strain evidence="2 3">NRRL 64651</strain>
    </source>
</reference>
<dbReference type="InterPro" id="IPR000408">
    <property type="entry name" value="Reg_chr_condens"/>
</dbReference>
<dbReference type="Proteomes" id="UP001498421">
    <property type="component" value="Unassembled WGS sequence"/>
</dbReference>
<organism evidence="2 3">
    <name type="scientific">Neonectria magnoliae</name>
    <dbReference type="NCBI Taxonomy" id="2732573"/>
    <lineage>
        <taxon>Eukaryota</taxon>
        <taxon>Fungi</taxon>
        <taxon>Dikarya</taxon>
        <taxon>Ascomycota</taxon>
        <taxon>Pezizomycotina</taxon>
        <taxon>Sordariomycetes</taxon>
        <taxon>Hypocreomycetidae</taxon>
        <taxon>Hypocreales</taxon>
        <taxon>Nectriaceae</taxon>
        <taxon>Neonectria</taxon>
    </lineage>
</organism>
<dbReference type="InterPro" id="IPR009091">
    <property type="entry name" value="RCC1/BLIP-II"/>
</dbReference>
<name>A0ABR1I453_9HYPO</name>
<evidence type="ECO:0000313" key="2">
    <source>
        <dbReference type="EMBL" id="KAK7428136.1"/>
    </source>
</evidence>
<evidence type="ECO:0000256" key="1">
    <source>
        <dbReference type="PROSITE-ProRule" id="PRU00235"/>
    </source>
</evidence>
<dbReference type="Gene3D" id="3.90.25.10">
    <property type="entry name" value="UDP-galactose 4-epimerase, domain 1"/>
    <property type="match status" value="1"/>
</dbReference>
<dbReference type="PANTHER" id="PTHR45982">
    <property type="entry name" value="REGULATOR OF CHROMOSOME CONDENSATION"/>
    <property type="match status" value="1"/>
</dbReference>
<dbReference type="EMBL" id="JAZAVK010000045">
    <property type="protein sequence ID" value="KAK7428136.1"/>
    <property type="molecule type" value="Genomic_DNA"/>
</dbReference>
<gene>
    <name evidence="2" type="ORF">QQZ08_005375</name>
</gene>
<dbReference type="PROSITE" id="PS50012">
    <property type="entry name" value="RCC1_3"/>
    <property type="match status" value="2"/>
</dbReference>
<dbReference type="Gene3D" id="3.40.50.720">
    <property type="entry name" value="NAD(P)-binding Rossmann-like Domain"/>
    <property type="match status" value="1"/>
</dbReference>
<dbReference type="PROSITE" id="PS00626">
    <property type="entry name" value="RCC1_2"/>
    <property type="match status" value="1"/>
</dbReference>
<dbReference type="Gene3D" id="2.130.10.30">
    <property type="entry name" value="Regulator of chromosome condensation 1/beta-lactamase-inhibitor protein II"/>
    <property type="match status" value="1"/>
</dbReference>
<dbReference type="Pfam" id="PF13540">
    <property type="entry name" value="RCC1_2"/>
    <property type="match status" value="1"/>
</dbReference>
<proteinExistence type="predicted"/>
<dbReference type="SUPFAM" id="SSF50985">
    <property type="entry name" value="RCC1/BLIP-II"/>
    <property type="match status" value="1"/>
</dbReference>
<dbReference type="SUPFAM" id="SSF51735">
    <property type="entry name" value="NAD(P)-binding Rossmann-fold domains"/>
    <property type="match status" value="1"/>
</dbReference>
<keyword evidence="3" id="KW-1185">Reference proteome</keyword>
<dbReference type="PRINTS" id="PR00633">
    <property type="entry name" value="RCCNDNSATION"/>
</dbReference>
<dbReference type="InterPro" id="IPR051553">
    <property type="entry name" value="Ran_GTPase-activating"/>
</dbReference>
<accession>A0ABR1I453</accession>
<protein>
    <submittedName>
        <fullName evidence="2">Uncharacterized protein</fullName>
    </submittedName>
</protein>
<feature type="repeat" description="RCC1" evidence="1">
    <location>
        <begin position="89"/>
        <end position="144"/>
    </location>
</feature>
<comment type="caution">
    <text evidence="2">The sequence shown here is derived from an EMBL/GenBank/DDBJ whole genome shotgun (WGS) entry which is preliminary data.</text>
</comment>
<feature type="repeat" description="RCC1" evidence="1">
    <location>
        <begin position="31"/>
        <end position="88"/>
    </location>
</feature>
<evidence type="ECO:0000313" key="3">
    <source>
        <dbReference type="Proteomes" id="UP001498421"/>
    </source>
</evidence>
<sequence length="469" mass="51484">MKSPKTCSRVAPSLSKWLLATAASFALTDTGLVYGWGSFGNPSGKKRFFYDSDRNIIQNQQTPVLISKLQNITQITCGANHALALDKAGRIWGWGSFEQNQLGSRPFGRYQETLLPREVRICPSPIRYIALDGGTHHSAAITAHGQCLVWRRMDGGQLGVDFSTKQLEDPGTIRRDEYDKPRICLRPTVVPDIGRVVSPLIRAIYRDPSKTPAEFTAHPNFEAKTGDVATGTGLDFAGSDAVFYVPPPTYDGTDLGEFATKAANYVKKALEDASTVKKLLLFSSMGAQYEHGIGILRINHISDTILKNTVPEVLIVKPGYFQENWAHVFDKMKADPPVFYSPITPVDHKIPMLSLLDVGEACAEALLDEVKKTSPYYFDLCGPQHYSATDVKLAAEEVTGKQVEIVAIDKEHLAGFFAEQVPADYVQEFVDMTASALPGGTMAGDFGGHEHTIKGKVQLVEALRRLYSA</sequence>
<dbReference type="InterPro" id="IPR036291">
    <property type="entry name" value="NAD(P)-bd_dom_sf"/>
</dbReference>
<dbReference type="PANTHER" id="PTHR45982:SF1">
    <property type="entry name" value="REGULATOR OF CHROMOSOME CONDENSATION"/>
    <property type="match status" value="1"/>
</dbReference>